<evidence type="ECO:0000259" key="1">
    <source>
        <dbReference type="Pfam" id="PF13468"/>
    </source>
</evidence>
<evidence type="ECO:0000313" key="2">
    <source>
        <dbReference type="EMBL" id="KAK5940749.1"/>
    </source>
</evidence>
<evidence type="ECO:0000313" key="3">
    <source>
        <dbReference type="Proteomes" id="UP001334248"/>
    </source>
</evidence>
<organism evidence="2 3">
    <name type="scientific">Knufia obscura</name>
    <dbReference type="NCBI Taxonomy" id="1635080"/>
    <lineage>
        <taxon>Eukaryota</taxon>
        <taxon>Fungi</taxon>
        <taxon>Dikarya</taxon>
        <taxon>Ascomycota</taxon>
        <taxon>Pezizomycotina</taxon>
        <taxon>Eurotiomycetes</taxon>
        <taxon>Chaetothyriomycetidae</taxon>
        <taxon>Chaetothyriales</taxon>
        <taxon>Trichomeriaceae</taxon>
        <taxon>Knufia</taxon>
    </lineage>
</organism>
<dbReference type="Proteomes" id="UP001334248">
    <property type="component" value="Unassembled WGS sequence"/>
</dbReference>
<dbReference type="RefSeq" id="XP_064728839.1">
    <property type="nucleotide sequence ID" value="XM_064875574.1"/>
</dbReference>
<dbReference type="Pfam" id="PF13468">
    <property type="entry name" value="Glyoxalase_3"/>
    <property type="match status" value="1"/>
</dbReference>
<dbReference type="PANTHER" id="PTHR40265:SF1">
    <property type="entry name" value="GLYOXALASE-LIKE DOMAIN-CONTAINING PROTEIN"/>
    <property type="match status" value="1"/>
</dbReference>
<accession>A0ABR0RKW1</accession>
<dbReference type="GeneID" id="90000615"/>
<dbReference type="InterPro" id="IPR025870">
    <property type="entry name" value="Glyoxalase-like_dom"/>
</dbReference>
<name>A0ABR0RKW1_9EURO</name>
<comment type="caution">
    <text evidence="2">The sequence shown here is derived from an EMBL/GenBank/DDBJ whole genome shotgun (WGS) entry which is preliminary data.</text>
</comment>
<proteinExistence type="predicted"/>
<dbReference type="InterPro" id="IPR029068">
    <property type="entry name" value="Glyas_Bleomycin-R_OHBP_Dase"/>
</dbReference>
<protein>
    <recommendedName>
        <fullName evidence="1">Glyoxalase-like domain-containing protein</fullName>
    </recommendedName>
</protein>
<dbReference type="EMBL" id="JAVHJV010000008">
    <property type="protein sequence ID" value="KAK5940749.1"/>
    <property type="molecule type" value="Genomic_DNA"/>
</dbReference>
<keyword evidence="3" id="KW-1185">Reference proteome</keyword>
<sequence>MSTQLDHIILLLSPADFNNVPAWLSDNFTIVDGGKHSKGTSENKLIIFQDGTYIELFSWVDPQPDGVEPHADFPSWASKPEGHIIDWALTGSDPHGKRDEIMAQLRDLEAKGEQLGITYDQPKEGGRRRMDGKELRWYATRPRQVDGEHDSVRVNVPFFCHDISDRTLRVPYTQGSTDDWPRITTHPCGATGVFSLAVRVPRSRMDSCVKLYEGISGTRGDSRNVVAHSMASFTIDTPAQSADVSGRSLCVIFLIGKGDAAGETGTSVEDLMLLTSKQERKGDRLNDDGFGAKITLC</sequence>
<dbReference type="PANTHER" id="PTHR40265">
    <property type="entry name" value="BLL2707 PROTEIN"/>
    <property type="match status" value="1"/>
</dbReference>
<dbReference type="Gene3D" id="3.10.180.10">
    <property type="entry name" value="2,3-Dihydroxybiphenyl 1,2-Dioxygenase, domain 1"/>
    <property type="match status" value="1"/>
</dbReference>
<gene>
    <name evidence="2" type="ORF">PMZ80_007166</name>
</gene>
<reference evidence="2 3" key="1">
    <citation type="journal article" date="2023" name="Res Sq">
        <title>Genomic and morphological characterization of Knufia obscura isolated from the Mars 2020 spacecraft assembly facility.</title>
        <authorList>
            <person name="Chander A.M."/>
            <person name="Teixeira M.M."/>
            <person name="Singh N.K."/>
            <person name="Williams M.P."/>
            <person name="Parker C.W."/>
            <person name="Leo P."/>
            <person name="Stajich J.E."/>
            <person name="Torok T."/>
            <person name="Tighe S."/>
            <person name="Mason C.E."/>
            <person name="Venkateswaran K."/>
        </authorList>
    </citation>
    <scope>NUCLEOTIDE SEQUENCE [LARGE SCALE GENOMIC DNA]</scope>
    <source>
        <strain evidence="2 3">CCFEE 5817</strain>
    </source>
</reference>
<feature type="domain" description="Glyoxalase-like" evidence="1">
    <location>
        <begin position="5"/>
        <end position="203"/>
    </location>
</feature>